<gene>
    <name evidence="2" type="ORF">AYI69_g11301</name>
    <name evidence="1" type="ORF">AYI69_g11550</name>
    <name evidence="3" type="ORF">AYI69_g6042</name>
</gene>
<comment type="caution">
    <text evidence="2">The sequence shown here is derived from an EMBL/GenBank/DDBJ whole genome shotgun (WGS) entry which is preliminary data.</text>
</comment>
<dbReference type="EMBL" id="LSSM01002640">
    <property type="protein sequence ID" value="OMJ20920.1"/>
    <property type="molecule type" value="Genomic_DNA"/>
</dbReference>
<dbReference type="EMBL" id="LSSM01007714">
    <property type="protein sequence ID" value="OMJ07169.1"/>
    <property type="molecule type" value="Genomic_DNA"/>
</dbReference>
<dbReference type="Proteomes" id="UP000187429">
    <property type="component" value="Unassembled WGS sequence"/>
</dbReference>
<evidence type="ECO:0000313" key="3">
    <source>
        <dbReference type="EMBL" id="OMJ20920.1"/>
    </source>
</evidence>
<proteinExistence type="predicted"/>
<evidence type="ECO:0000313" key="1">
    <source>
        <dbReference type="EMBL" id="OMJ07169.1"/>
    </source>
</evidence>
<reference evidence="2" key="2">
    <citation type="submission" date="2017-01" db="EMBL/GenBank/DDBJ databases">
        <authorList>
            <person name="Mah S.A."/>
            <person name="Swanson W.J."/>
            <person name="Moy G.W."/>
            <person name="Vacquier V.D."/>
        </authorList>
    </citation>
    <scope>NUCLEOTIDE SEQUENCE [LARGE SCALE GENOMIC DNA]</scope>
    <source>
        <strain evidence="2">ID-206-W2</strain>
    </source>
</reference>
<sequence length="94" mass="10232">MHAIRKSFLAKKQTGFSNILSRLSRATYCAPTSIHRSMTSVGSNTSGNADSSNVGRMNIMDAIGITKIDDVTFSCNELWKPAVSRGAFGKFSHF</sequence>
<name>A0A1R1WZQ7_9FUNG</name>
<dbReference type="AlphaFoldDB" id="A0A1R1WZQ7"/>
<accession>A0A1R1WZQ7</accession>
<organism evidence="2 4">
    <name type="scientific">Smittium culicis</name>
    <dbReference type="NCBI Taxonomy" id="133412"/>
    <lineage>
        <taxon>Eukaryota</taxon>
        <taxon>Fungi</taxon>
        <taxon>Fungi incertae sedis</taxon>
        <taxon>Zoopagomycota</taxon>
        <taxon>Kickxellomycotina</taxon>
        <taxon>Harpellomycetes</taxon>
        <taxon>Harpellales</taxon>
        <taxon>Legeriomycetaceae</taxon>
        <taxon>Smittium</taxon>
    </lineage>
</organism>
<reference evidence="4" key="1">
    <citation type="submission" date="2017-01" db="EMBL/GenBank/DDBJ databases">
        <authorList>
            <person name="Wang Y."/>
            <person name="White M."/>
            <person name="Kvist S."/>
            <person name="Moncalvo J.-M."/>
        </authorList>
    </citation>
    <scope>NUCLEOTIDE SEQUENCE [LARGE SCALE GENOMIC DNA]</scope>
    <source>
        <strain evidence="4">ID-206-W2</strain>
    </source>
</reference>
<protein>
    <submittedName>
        <fullName evidence="2">Uncharacterized protein</fullName>
    </submittedName>
</protein>
<evidence type="ECO:0000313" key="4">
    <source>
        <dbReference type="Proteomes" id="UP000187429"/>
    </source>
</evidence>
<keyword evidence="4" id="KW-1185">Reference proteome</keyword>
<dbReference type="EMBL" id="LSSM01007549">
    <property type="protein sequence ID" value="OMJ07855.1"/>
    <property type="molecule type" value="Genomic_DNA"/>
</dbReference>
<evidence type="ECO:0000313" key="2">
    <source>
        <dbReference type="EMBL" id="OMJ07855.1"/>
    </source>
</evidence>